<evidence type="ECO:0000256" key="1">
    <source>
        <dbReference type="SAM" id="MobiDB-lite"/>
    </source>
</evidence>
<reference evidence="2" key="1">
    <citation type="submission" date="2021-01" db="EMBL/GenBank/DDBJ databases">
        <authorList>
            <person name="Kaushik A."/>
        </authorList>
    </citation>
    <scope>NUCLEOTIDE SEQUENCE</scope>
    <source>
        <strain evidence="2">AG3-T5</strain>
    </source>
</reference>
<proteinExistence type="predicted"/>
<protein>
    <submittedName>
        <fullName evidence="2">Uncharacterized protein</fullName>
    </submittedName>
</protein>
<dbReference type="Proteomes" id="UP000663841">
    <property type="component" value="Unassembled WGS sequence"/>
</dbReference>
<evidence type="ECO:0000313" key="2">
    <source>
        <dbReference type="EMBL" id="CAE6403222.1"/>
    </source>
</evidence>
<comment type="caution">
    <text evidence="2">The sequence shown here is derived from an EMBL/GenBank/DDBJ whole genome shotgun (WGS) entry which is preliminary data.</text>
</comment>
<gene>
    <name evidence="2" type="ORF">RDB_LOCUS10272</name>
</gene>
<dbReference type="AlphaFoldDB" id="A0A8H2WVA7"/>
<feature type="compositionally biased region" description="Polar residues" evidence="1">
    <location>
        <begin position="1"/>
        <end position="11"/>
    </location>
</feature>
<evidence type="ECO:0000313" key="3">
    <source>
        <dbReference type="Proteomes" id="UP000663841"/>
    </source>
</evidence>
<name>A0A8H2WVA7_9AGAM</name>
<sequence>MGKSARNNSNAPGAPCEGSDLQQGHEPHAHQTSLPLRHLRRHGLASASQDTASGGGPLLERRARESSNIQVDESPPNVPQPHDHLPCLFVEHALDAGHVTACSVDASYCDPTSTTTEILGEPVLELSQEKLDGSHKPRVKVLLYGNDCDYFSASDIQSLSAIFLKYVQGAHRNNIRVHSRGGRIGNEFGWFFDPDDIAPGGLLILCVTGHGKRTTQGVDLRTNQAGPKLMDSLDLHEGINRLQVPCTLEVVLGACNSEAVISGLDRLLWMQVSNVPAKCLVAPPPSSTLFGALNPNLILPKLLTKAIVVVWAAAVDGGLAYEEMDLPGRLGTNDIMIGAICRAFESAGRAVPRKILFKKIDETVSEYNTARDKKYLSRTKEEQRRAQDTGQYGDPQLVCLLSSPEHRELVLNGLAFKAIDSIYELGLVSVEDART</sequence>
<feature type="region of interest" description="Disordered" evidence="1">
    <location>
        <begin position="1"/>
        <end position="82"/>
    </location>
</feature>
<dbReference type="EMBL" id="CAJMWW010000028">
    <property type="protein sequence ID" value="CAE6403222.1"/>
    <property type="molecule type" value="Genomic_DNA"/>
</dbReference>
<organism evidence="2 3">
    <name type="scientific">Rhizoctonia solani</name>
    <dbReference type="NCBI Taxonomy" id="456999"/>
    <lineage>
        <taxon>Eukaryota</taxon>
        <taxon>Fungi</taxon>
        <taxon>Dikarya</taxon>
        <taxon>Basidiomycota</taxon>
        <taxon>Agaricomycotina</taxon>
        <taxon>Agaricomycetes</taxon>
        <taxon>Cantharellales</taxon>
        <taxon>Ceratobasidiaceae</taxon>
        <taxon>Rhizoctonia</taxon>
    </lineage>
</organism>
<accession>A0A8H2WVA7</accession>